<dbReference type="OMA" id="MAWGNRI"/>
<reference evidence="2 3" key="1">
    <citation type="submission" date="2016-02" db="EMBL/GenBank/DDBJ databases">
        <title>Genome analysis of coral dinoflagellate symbionts highlights evolutionary adaptations to a symbiotic lifestyle.</title>
        <authorList>
            <person name="Aranda M."/>
            <person name="Li Y."/>
            <person name="Liew Y.J."/>
            <person name="Baumgarten S."/>
            <person name="Simakov O."/>
            <person name="Wilson M."/>
            <person name="Piel J."/>
            <person name="Ashoor H."/>
            <person name="Bougouffa S."/>
            <person name="Bajic V.B."/>
            <person name="Ryu T."/>
            <person name="Ravasi T."/>
            <person name="Bayer T."/>
            <person name="Micklem G."/>
            <person name="Kim H."/>
            <person name="Bhak J."/>
            <person name="Lajeunesse T.C."/>
            <person name="Voolstra C.R."/>
        </authorList>
    </citation>
    <scope>NUCLEOTIDE SEQUENCE [LARGE SCALE GENOMIC DNA]</scope>
    <source>
        <strain evidence="2 3">CCMP2467</strain>
    </source>
</reference>
<feature type="compositionally biased region" description="Basic and acidic residues" evidence="1">
    <location>
        <begin position="204"/>
        <end position="213"/>
    </location>
</feature>
<protein>
    <submittedName>
        <fullName evidence="2">Uncharacterized protein</fullName>
    </submittedName>
</protein>
<name>A0A1Q9F418_SYMMI</name>
<accession>A0A1Q9F418</accession>
<organism evidence="2 3">
    <name type="scientific">Symbiodinium microadriaticum</name>
    <name type="common">Dinoflagellate</name>
    <name type="synonym">Zooxanthella microadriatica</name>
    <dbReference type="NCBI Taxonomy" id="2951"/>
    <lineage>
        <taxon>Eukaryota</taxon>
        <taxon>Sar</taxon>
        <taxon>Alveolata</taxon>
        <taxon>Dinophyceae</taxon>
        <taxon>Suessiales</taxon>
        <taxon>Symbiodiniaceae</taxon>
        <taxon>Symbiodinium</taxon>
    </lineage>
</organism>
<evidence type="ECO:0000313" key="3">
    <source>
        <dbReference type="Proteomes" id="UP000186817"/>
    </source>
</evidence>
<dbReference type="AlphaFoldDB" id="A0A1Q9F418"/>
<comment type="caution">
    <text evidence="2">The sequence shown here is derived from an EMBL/GenBank/DDBJ whole genome shotgun (WGS) entry which is preliminary data.</text>
</comment>
<proteinExistence type="predicted"/>
<dbReference type="EMBL" id="LSRX01000015">
    <property type="protein sequence ID" value="OLQ14420.1"/>
    <property type="molecule type" value="Genomic_DNA"/>
</dbReference>
<evidence type="ECO:0000313" key="2">
    <source>
        <dbReference type="EMBL" id="OLQ14420.1"/>
    </source>
</evidence>
<dbReference type="Proteomes" id="UP000186817">
    <property type="component" value="Unassembled WGS sequence"/>
</dbReference>
<feature type="compositionally biased region" description="Low complexity" evidence="1">
    <location>
        <begin position="173"/>
        <end position="203"/>
    </location>
</feature>
<gene>
    <name evidence="2" type="ORF">AK812_SmicGene1447</name>
</gene>
<sequence length="272" mass="31166">MFMLGRRKSAVYMSEDIREFFQKNAIKGRPNVEVVKVVIGWNLTQFEKTRCLHPDPNALETPTSFLWSQRDGTDLKPTSAKRWPGASCSRQLDGDLGKCINKAMAWGNRILPRVITMGDVITMTSTIEKEERVMVKAYEQEREAHRQAKRRQQKKLLREEQDQRRRRHRDRGAALLEEGASAASSARLSASSSSPSLSGTSSSNKDRERAVPEDLKGLSNFPLVEDLLIKIRVHEDRDGRVPKLRFVPRANPAHWVPGSRMYVDYKPEFYLE</sequence>
<feature type="region of interest" description="Disordered" evidence="1">
    <location>
        <begin position="143"/>
        <end position="213"/>
    </location>
</feature>
<keyword evidence="3" id="KW-1185">Reference proteome</keyword>
<dbReference type="OrthoDB" id="437798at2759"/>
<evidence type="ECO:0000256" key="1">
    <source>
        <dbReference type="SAM" id="MobiDB-lite"/>
    </source>
</evidence>